<feature type="chain" id="PRO_5032383516" evidence="1">
    <location>
        <begin position="22"/>
        <end position="625"/>
    </location>
</feature>
<dbReference type="AlphaFoldDB" id="A0A833H3A4"/>
<sequence>MQLWMRSLSLFLLVLSLLACKDKYFTEVQYHKDGLVGRYAFDPDSDPQDSYYEFEYSFLGKPEKVVHRKNGVVSGDGSWAVALIKKAGDTVQIHYAPSEHASFNNVNRVSRVEITDGPDGSSHLMYFNVFGRSVDSNDGLVYRQAFYWTPEGRVARQAFLDRAGKPVNSFKTGFHAVQFEYDSQGRIAKLSFVDVEGKPAKRIDGIFNTDVITYDESGVETHTHKAEDGQEGTDSEGCAITKERRHLGIVREILCFNEKGEPSEMKTEPGAYGVRMAYENGRWMEKAHLDKEGKPASMEGAIERRKYDEKGFLTAVAYFNGDKPSVNKSRVHQYRYTHDEGYRITSVSCFGTDQKPVRCSPQARFHAEEYKHDSRGNVVEKKYTDTNGKLADFDGALSSREVMTYNDAGWETSRELFGSDDKPFSGYEQYHRISASYDKDNQVTEVAYFGRDGKPVVNVAEGYHLLRITPGPLGLPVKLEFFDAASKPVKPNANECEKISLKRNEVGDVIEATYLNGEDKPCLLRSSAIHMIKSVVNDRSQYVEQSIFDAEGKPAALPGSRIHRFEFGYYADGRKFFEQGFLIDGKPAQDFIGSHREEWHYYPDGRIKELRRINAAGQVIHTMSY</sequence>
<name>A0A833H3A4_9LEPT</name>
<feature type="signal peptide" evidence="1">
    <location>
        <begin position="1"/>
        <end position="21"/>
    </location>
</feature>
<reference evidence="2 3" key="1">
    <citation type="submission" date="2019-10" db="EMBL/GenBank/DDBJ databases">
        <title>Extracellular Electron Transfer in a Candidatus Methanoperedens spp. Enrichment Culture.</title>
        <authorList>
            <person name="Berger S."/>
            <person name="Rangel Shaw D."/>
            <person name="Berben T."/>
            <person name="In 'T Zandt M."/>
            <person name="Frank J."/>
            <person name="Reimann J."/>
            <person name="Jetten M.S.M."/>
            <person name="Welte C.U."/>
        </authorList>
    </citation>
    <scope>NUCLEOTIDE SEQUENCE [LARGE SCALE GENOMIC DNA]</scope>
    <source>
        <strain evidence="2">SB12</strain>
    </source>
</reference>
<evidence type="ECO:0000313" key="3">
    <source>
        <dbReference type="Proteomes" id="UP000460298"/>
    </source>
</evidence>
<organism evidence="2 3">
    <name type="scientific">Leptonema illini</name>
    <dbReference type="NCBI Taxonomy" id="183"/>
    <lineage>
        <taxon>Bacteria</taxon>
        <taxon>Pseudomonadati</taxon>
        <taxon>Spirochaetota</taxon>
        <taxon>Spirochaetia</taxon>
        <taxon>Leptospirales</taxon>
        <taxon>Leptospiraceae</taxon>
        <taxon>Leptonema</taxon>
    </lineage>
</organism>
<accession>A0A833H3A4</accession>
<protein>
    <submittedName>
        <fullName evidence="2">Uncharacterized protein</fullName>
    </submittedName>
</protein>
<dbReference type="Gene3D" id="2.180.10.10">
    <property type="entry name" value="RHS repeat-associated core"/>
    <property type="match status" value="1"/>
</dbReference>
<gene>
    <name evidence="2" type="ORF">F9K24_06060</name>
</gene>
<evidence type="ECO:0000313" key="2">
    <source>
        <dbReference type="EMBL" id="KAB2934028.1"/>
    </source>
</evidence>
<proteinExistence type="predicted"/>
<evidence type="ECO:0000256" key="1">
    <source>
        <dbReference type="SAM" id="SignalP"/>
    </source>
</evidence>
<keyword evidence="1" id="KW-0732">Signal</keyword>
<comment type="caution">
    <text evidence="2">The sequence shown here is derived from an EMBL/GenBank/DDBJ whole genome shotgun (WGS) entry which is preliminary data.</text>
</comment>
<dbReference type="Proteomes" id="UP000460298">
    <property type="component" value="Unassembled WGS sequence"/>
</dbReference>
<dbReference type="EMBL" id="WBUI01000004">
    <property type="protein sequence ID" value="KAB2934028.1"/>
    <property type="molecule type" value="Genomic_DNA"/>
</dbReference>
<dbReference type="PROSITE" id="PS51257">
    <property type="entry name" value="PROKAR_LIPOPROTEIN"/>
    <property type="match status" value="1"/>
</dbReference>